<dbReference type="RefSeq" id="WP_304449303.1">
    <property type="nucleotide sequence ID" value="NZ_JARRAH010000001.1"/>
</dbReference>
<gene>
    <name evidence="1" type="ORF">ACFQHK_14180</name>
</gene>
<reference evidence="1 2" key="1">
    <citation type="journal article" date="2019" name="Int. J. Syst. Evol. Microbiol.">
        <title>The Global Catalogue of Microorganisms (GCM) 10K type strain sequencing project: providing services to taxonomists for standard genome sequencing and annotation.</title>
        <authorList>
            <consortium name="The Broad Institute Genomics Platform"/>
            <consortium name="The Broad Institute Genome Sequencing Center for Infectious Disease"/>
            <person name="Wu L."/>
            <person name="Ma J."/>
        </authorList>
    </citation>
    <scope>NUCLEOTIDE SEQUENCE [LARGE SCALE GENOMIC DNA]</scope>
    <source>
        <strain evidence="1 2">PSRA2</strain>
    </source>
</reference>
<evidence type="ECO:0000313" key="2">
    <source>
        <dbReference type="Proteomes" id="UP001596406"/>
    </source>
</evidence>
<dbReference type="EMBL" id="JBHSXM010000001">
    <property type="protein sequence ID" value="MFC6837639.1"/>
    <property type="molecule type" value="Genomic_DNA"/>
</dbReference>
<sequence>MDSPSRAVYEALPDALDANSPVRVTALPDGSVDTFGPVHVGAGTVVEDRTDFAGRVEAGASKSFRLVPRRREPGGQATNMALQAHALSDDVTLYGYLDDPLFADLPFETVSMGTPARVSVCEFVEGDVVLAEASGDVSAWDLAALDDVADLEAALGADAVCCGNWVSIPGMTDALRALGDHLLADVFVFDPGDLTGTDPSFLADFLDALAVVGDGWSRVVLSVNRREADALASAGGVGTDATGVDFAARLAGLRERTGISGVVCHDEAAATAATPDDVVHVANLETEDVTRQTGGGDRFDAGLAHGLAVGWGWRSALGLANTCASYYVERGETVTREDVRPYLAGYV</sequence>
<dbReference type="Pfam" id="PF25270">
    <property type="entry name" value="Khk"/>
    <property type="match status" value="1"/>
</dbReference>
<dbReference type="SUPFAM" id="SSF53613">
    <property type="entry name" value="Ribokinase-like"/>
    <property type="match status" value="1"/>
</dbReference>
<protein>
    <submittedName>
        <fullName evidence="1">PfkB family carbohydrate kinase</fullName>
    </submittedName>
</protein>
<proteinExistence type="predicted"/>
<dbReference type="Proteomes" id="UP001596406">
    <property type="component" value="Unassembled WGS sequence"/>
</dbReference>
<dbReference type="AlphaFoldDB" id="A0ABD5UFM7"/>
<dbReference type="GO" id="GO:0016301">
    <property type="term" value="F:kinase activity"/>
    <property type="evidence" value="ECO:0007669"/>
    <property type="project" value="UniProtKB-KW"/>
</dbReference>
<evidence type="ECO:0000313" key="1">
    <source>
        <dbReference type="EMBL" id="MFC6837639.1"/>
    </source>
</evidence>
<dbReference type="InterPro" id="IPR057621">
    <property type="entry name" value="Khk_prokaryotic"/>
</dbReference>
<comment type="caution">
    <text evidence="1">The sequence shown here is derived from an EMBL/GenBank/DDBJ whole genome shotgun (WGS) entry which is preliminary data.</text>
</comment>
<accession>A0ABD5UFM7</accession>
<dbReference type="InterPro" id="IPR029056">
    <property type="entry name" value="Ribokinase-like"/>
</dbReference>
<dbReference type="Gene3D" id="3.40.1190.20">
    <property type="match status" value="1"/>
</dbReference>
<name>A0ABD5UFM7_9EURY</name>
<keyword evidence="1" id="KW-0808">Transferase</keyword>
<organism evidence="1 2">
    <name type="scientific">Halomarina ordinaria</name>
    <dbReference type="NCBI Taxonomy" id="3033939"/>
    <lineage>
        <taxon>Archaea</taxon>
        <taxon>Methanobacteriati</taxon>
        <taxon>Methanobacteriota</taxon>
        <taxon>Stenosarchaea group</taxon>
        <taxon>Halobacteria</taxon>
        <taxon>Halobacteriales</taxon>
        <taxon>Natronomonadaceae</taxon>
        <taxon>Halomarina</taxon>
    </lineage>
</organism>
<keyword evidence="1" id="KW-0418">Kinase</keyword>
<keyword evidence="2" id="KW-1185">Reference proteome</keyword>